<dbReference type="PANTHER" id="PTHR36440:SF1">
    <property type="entry name" value="PUTATIVE (AFU_ORTHOLOGUE AFUA_8G07350)-RELATED"/>
    <property type="match status" value="1"/>
</dbReference>
<dbReference type="InterPro" id="IPR053146">
    <property type="entry name" value="QDO-like"/>
</dbReference>
<gene>
    <name evidence="2" type="ORF">OV287_30645</name>
</gene>
<reference evidence="2 3" key="1">
    <citation type="submission" date="2022-11" db="EMBL/GenBank/DDBJ databases">
        <title>Minimal conservation of predation-associated metabolite biosynthetic gene clusters underscores biosynthetic potential of Myxococcota including descriptions for ten novel species: Archangium lansinium sp. nov., Myxococcus landrumus sp. nov., Nannocystis bai.</title>
        <authorList>
            <person name="Ahearne A."/>
            <person name="Stevens C."/>
            <person name="Phillips K."/>
        </authorList>
    </citation>
    <scope>NUCLEOTIDE SEQUENCE [LARGE SCALE GENOMIC DNA]</scope>
    <source>
        <strain evidence="2 3">MIWBW</strain>
    </source>
</reference>
<dbReference type="PANTHER" id="PTHR36440">
    <property type="entry name" value="PUTATIVE (AFU_ORTHOLOGUE AFUA_8G07350)-RELATED"/>
    <property type="match status" value="1"/>
</dbReference>
<dbReference type="RefSeq" id="WP_267537589.1">
    <property type="nucleotide sequence ID" value="NZ_JAPNKA010000001.1"/>
</dbReference>
<feature type="domain" description="Cupin type-2" evidence="1">
    <location>
        <begin position="27"/>
        <end position="85"/>
    </location>
</feature>
<evidence type="ECO:0000313" key="2">
    <source>
        <dbReference type="EMBL" id="MCY1078829.1"/>
    </source>
</evidence>
<proteinExistence type="predicted"/>
<protein>
    <submittedName>
        <fullName evidence="2">Cupin domain-containing protein</fullName>
    </submittedName>
</protein>
<evidence type="ECO:0000313" key="3">
    <source>
        <dbReference type="Proteomes" id="UP001207654"/>
    </source>
</evidence>
<comment type="caution">
    <text evidence="2">The sequence shown here is derived from an EMBL/GenBank/DDBJ whole genome shotgun (WGS) entry which is preliminary data.</text>
</comment>
<dbReference type="EMBL" id="JAPNKA010000001">
    <property type="protein sequence ID" value="MCY1078829.1"/>
    <property type="molecule type" value="Genomic_DNA"/>
</dbReference>
<accession>A0ABT4AC68</accession>
<name>A0ABT4AC68_9BACT</name>
<sequence length="117" mass="12854">MGRINSIFKADGDETAGTFSVSEWWLEANTKGPPAHSHDDDHAWYVIDGTMSVEIDGQRFEAPKGAFILIPGGSVHTFENRTRHRAGILSFNNSAGFEEKMAGISEWFSRNPAGDVV</sequence>
<dbReference type="Pfam" id="PF07883">
    <property type="entry name" value="Cupin_2"/>
    <property type="match status" value="1"/>
</dbReference>
<dbReference type="SUPFAM" id="SSF51182">
    <property type="entry name" value="RmlC-like cupins"/>
    <property type="match status" value="1"/>
</dbReference>
<dbReference type="Proteomes" id="UP001207654">
    <property type="component" value="Unassembled WGS sequence"/>
</dbReference>
<organism evidence="2 3">
    <name type="scientific">Archangium lansingense</name>
    <dbReference type="NCBI Taxonomy" id="2995310"/>
    <lineage>
        <taxon>Bacteria</taxon>
        <taxon>Pseudomonadati</taxon>
        <taxon>Myxococcota</taxon>
        <taxon>Myxococcia</taxon>
        <taxon>Myxococcales</taxon>
        <taxon>Cystobacterineae</taxon>
        <taxon>Archangiaceae</taxon>
        <taxon>Archangium</taxon>
    </lineage>
</organism>
<dbReference type="InterPro" id="IPR011051">
    <property type="entry name" value="RmlC_Cupin_sf"/>
</dbReference>
<dbReference type="InterPro" id="IPR013096">
    <property type="entry name" value="Cupin_2"/>
</dbReference>
<keyword evidence="3" id="KW-1185">Reference proteome</keyword>
<dbReference type="Gene3D" id="2.60.120.10">
    <property type="entry name" value="Jelly Rolls"/>
    <property type="match status" value="1"/>
</dbReference>
<evidence type="ECO:0000259" key="1">
    <source>
        <dbReference type="Pfam" id="PF07883"/>
    </source>
</evidence>
<dbReference type="InterPro" id="IPR014710">
    <property type="entry name" value="RmlC-like_jellyroll"/>
</dbReference>